<dbReference type="EMBL" id="GBXM01031326">
    <property type="protein sequence ID" value="JAH77251.1"/>
    <property type="molecule type" value="Transcribed_RNA"/>
</dbReference>
<evidence type="ECO:0000313" key="1">
    <source>
        <dbReference type="EMBL" id="JAH77251.1"/>
    </source>
</evidence>
<reference evidence="1" key="2">
    <citation type="journal article" date="2015" name="Fish Shellfish Immunol.">
        <title>Early steps in the European eel (Anguilla anguilla)-Vibrio vulnificus interaction in the gills: Role of the RtxA13 toxin.</title>
        <authorList>
            <person name="Callol A."/>
            <person name="Pajuelo D."/>
            <person name="Ebbesson L."/>
            <person name="Teles M."/>
            <person name="MacKenzie S."/>
            <person name="Amaro C."/>
        </authorList>
    </citation>
    <scope>NUCLEOTIDE SEQUENCE</scope>
</reference>
<proteinExistence type="predicted"/>
<name>A0A0E9VGY2_ANGAN</name>
<sequence>MPALVSLLRSTDPVWRWRWNLGPFSCIPVGEAAGRLAWTHL</sequence>
<organism evidence="1">
    <name type="scientific">Anguilla anguilla</name>
    <name type="common">European freshwater eel</name>
    <name type="synonym">Muraena anguilla</name>
    <dbReference type="NCBI Taxonomy" id="7936"/>
    <lineage>
        <taxon>Eukaryota</taxon>
        <taxon>Metazoa</taxon>
        <taxon>Chordata</taxon>
        <taxon>Craniata</taxon>
        <taxon>Vertebrata</taxon>
        <taxon>Euteleostomi</taxon>
        <taxon>Actinopterygii</taxon>
        <taxon>Neopterygii</taxon>
        <taxon>Teleostei</taxon>
        <taxon>Anguilliformes</taxon>
        <taxon>Anguillidae</taxon>
        <taxon>Anguilla</taxon>
    </lineage>
</organism>
<protein>
    <submittedName>
        <fullName evidence="1">Uncharacterized protein</fullName>
    </submittedName>
</protein>
<accession>A0A0E9VGY2</accession>
<dbReference type="AlphaFoldDB" id="A0A0E9VGY2"/>
<reference evidence="1" key="1">
    <citation type="submission" date="2014-11" db="EMBL/GenBank/DDBJ databases">
        <authorList>
            <person name="Amaro Gonzalez C."/>
        </authorList>
    </citation>
    <scope>NUCLEOTIDE SEQUENCE</scope>
</reference>